<evidence type="ECO:0000313" key="4">
    <source>
        <dbReference type="EMBL" id="KHQ54810.1"/>
    </source>
</evidence>
<feature type="domain" description="YknX-like C-terminal permuted SH3-like" evidence="3">
    <location>
        <begin position="330"/>
        <end position="395"/>
    </location>
</feature>
<dbReference type="GO" id="GO:0030313">
    <property type="term" value="C:cell envelope"/>
    <property type="evidence" value="ECO:0007669"/>
    <property type="project" value="UniProtKB-SubCell"/>
</dbReference>
<dbReference type="Gene3D" id="2.40.420.20">
    <property type="match status" value="1"/>
</dbReference>
<accession>A0A0B3RV29</accession>
<dbReference type="EMBL" id="JSUQ01000002">
    <property type="protein sequence ID" value="KHQ54810.1"/>
    <property type="molecule type" value="Genomic_DNA"/>
</dbReference>
<dbReference type="OrthoDB" id="9791520at2"/>
<reference evidence="4 5" key="1">
    <citation type="submission" date="2014-10" db="EMBL/GenBank/DDBJ databases">
        <title>Genome sequence of Ponticoccus sp. strain UMTAT08 isolated from clonal culture of toxic dinoflagellate Alexandrium tamiyavanichii.</title>
        <authorList>
            <person name="Gan H.Y."/>
            <person name="Muhd D.-D."/>
            <person name="Mohd Noor M.E."/>
            <person name="Yeong Y.S."/>
            <person name="Usup G."/>
        </authorList>
    </citation>
    <scope>NUCLEOTIDE SEQUENCE [LARGE SCALE GENOMIC DNA]</scope>
    <source>
        <strain evidence="4 5">UMTAT08</strain>
    </source>
</reference>
<dbReference type="RefSeq" id="WP_043137233.1">
    <property type="nucleotide sequence ID" value="NZ_AP022337.1"/>
</dbReference>
<comment type="subcellular location">
    <subcellularLocation>
        <location evidence="1">Cell envelope</location>
    </subcellularLocation>
</comment>
<dbReference type="InterPro" id="IPR050465">
    <property type="entry name" value="UPF0194_transport"/>
</dbReference>
<dbReference type="Pfam" id="PF25989">
    <property type="entry name" value="YknX_C"/>
    <property type="match status" value="1"/>
</dbReference>
<evidence type="ECO:0000256" key="1">
    <source>
        <dbReference type="ARBA" id="ARBA00004196"/>
    </source>
</evidence>
<gene>
    <name evidence="4" type="ORF">OA50_00645</name>
</gene>
<name>A0A0B3RV29_9RHOB</name>
<dbReference type="SUPFAM" id="SSF56954">
    <property type="entry name" value="Outer membrane efflux proteins (OEP)"/>
    <property type="match status" value="1"/>
</dbReference>
<evidence type="ECO:0000259" key="3">
    <source>
        <dbReference type="Pfam" id="PF25989"/>
    </source>
</evidence>
<proteinExistence type="predicted"/>
<comment type="caution">
    <text evidence="4">The sequence shown here is derived from an EMBL/GenBank/DDBJ whole genome shotgun (WGS) entry which is preliminary data.</text>
</comment>
<evidence type="ECO:0000256" key="2">
    <source>
        <dbReference type="ARBA" id="ARBA00023054"/>
    </source>
</evidence>
<keyword evidence="2" id="KW-0175">Coiled coil</keyword>
<dbReference type="Proteomes" id="UP000030960">
    <property type="component" value="Unassembled WGS sequence"/>
</dbReference>
<dbReference type="Gene3D" id="2.40.50.100">
    <property type="match status" value="1"/>
</dbReference>
<organism evidence="4 5">
    <name type="scientific">Mameliella alba</name>
    <dbReference type="NCBI Taxonomy" id="561184"/>
    <lineage>
        <taxon>Bacteria</taxon>
        <taxon>Pseudomonadati</taxon>
        <taxon>Pseudomonadota</taxon>
        <taxon>Alphaproteobacteria</taxon>
        <taxon>Rhodobacterales</taxon>
        <taxon>Roseobacteraceae</taxon>
        <taxon>Mameliella</taxon>
    </lineage>
</organism>
<dbReference type="AlphaFoldDB" id="A0A0B3RV29"/>
<keyword evidence="5" id="KW-1185">Reference proteome</keyword>
<dbReference type="Gene3D" id="1.10.287.470">
    <property type="entry name" value="Helix hairpin bin"/>
    <property type="match status" value="1"/>
</dbReference>
<dbReference type="PANTHER" id="PTHR32347">
    <property type="entry name" value="EFFLUX SYSTEM COMPONENT YKNX-RELATED"/>
    <property type="match status" value="1"/>
</dbReference>
<protein>
    <submittedName>
        <fullName evidence="4">Efflux transporter, RND family, MFP subunit</fullName>
    </submittedName>
</protein>
<dbReference type="STRING" id="561184.SAMN05216376_107104"/>
<dbReference type="PANTHER" id="PTHR32347:SF29">
    <property type="entry name" value="UPF0194 MEMBRANE PROTEIN YBHG"/>
    <property type="match status" value="1"/>
</dbReference>
<sequence length="401" mass="42120">MWSLRTIGLSAVGLALVGGLAITAFRTDPIPVDTAPLVRGALSVTVDADGKTRIREVYEVSSPIAGTVLRLPVAVGDPVAKGVTVVAQVQPAVPTLLDARSRAQAVAALHEAEASVKFAEAEVARTEAQRAYAQSQFDRAKALADRGTASLTALETAAQQLQLAEADKLSAEARLAMSRAALESAQAVLAEPEQAPGDGDCCLPILAPADGVVLSVEGESARPVMAGAPLLSIGDPDDLEIVVDLLSSQATRLAPGASVEVDRWGGEGTLAAELRLIEPAARTVVSALGIEEQRVDAVLDFTSPPEMRAGLGQAFAVFVRIEEWRTEDALLIPLSAIFRREGQWFTYVLADGTAHEISIEIGRRDGRSAEVLAGVKAGDRVILHPPDTVGDGVEVVERDWQ</sequence>
<dbReference type="PATRIC" id="fig|1515334.3.peg.653"/>
<evidence type="ECO:0000313" key="5">
    <source>
        <dbReference type="Proteomes" id="UP000030960"/>
    </source>
</evidence>
<dbReference type="InterPro" id="IPR058637">
    <property type="entry name" value="YknX-like_C"/>
</dbReference>